<name>A0AAJ1M396_STRPA</name>
<dbReference type="Proteomes" id="UP001212685">
    <property type="component" value="Unassembled WGS sequence"/>
</dbReference>
<keyword evidence="1" id="KW-1133">Transmembrane helix</keyword>
<feature type="transmembrane region" description="Helical" evidence="1">
    <location>
        <begin position="186"/>
        <end position="210"/>
    </location>
</feature>
<evidence type="ECO:0000313" key="2">
    <source>
        <dbReference type="EMBL" id="MDB8620367.1"/>
    </source>
</evidence>
<proteinExistence type="predicted"/>
<accession>A0AAJ1M396</accession>
<dbReference type="AlphaFoldDB" id="A0AAJ1M396"/>
<evidence type="ECO:0000256" key="1">
    <source>
        <dbReference type="SAM" id="Phobius"/>
    </source>
</evidence>
<comment type="caution">
    <text evidence="2">The sequence shown here is derived from an EMBL/GenBank/DDBJ whole genome shotgun (WGS) entry which is preliminary data.</text>
</comment>
<dbReference type="Pfam" id="PF04276">
    <property type="entry name" value="DUF443"/>
    <property type="match status" value="1"/>
</dbReference>
<reference evidence="2" key="1">
    <citation type="submission" date="2023-01" db="EMBL/GenBank/DDBJ databases">
        <title>Human gut microbiome strain richness.</title>
        <authorList>
            <person name="Chen-Liaw A."/>
        </authorList>
    </citation>
    <scope>NUCLEOTIDE SEQUENCE</scope>
    <source>
        <strain evidence="2">1001262st2_G8_1001262B_160229</strain>
    </source>
</reference>
<dbReference type="InterPro" id="IPR005915">
    <property type="entry name" value="Tandem_5TM"/>
</dbReference>
<protein>
    <submittedName>
        <fullName evidence="2">DUF443 family protein</fullName>
    </submittedName>
</protein>
<dbReference type="RefSeq" id="WP_272157731.1">
    <property type="nucleotide sequence ID" value="NZ_JAQMJV010000013.1"/>
</dbReference>
<sequence length="219" mass="25260">MLKKANIEHLAKKNFRYRILNVDNDHYLVDVDRPFIISYFFPWFLYFTSHWAIRLTEDEFNTLTTSRNDKQRNGLTHNKGITASGAAFVALLLSRAFPIEDYLYFNSHLLNIGLTLFVFGIVMGIRLWMSRRKIVSKLENNDHPIKVYCVPTTLKFVFLSLLMPTISLIIVGVVCYAVITNFAPNFVVHLGLFVFALNFLLSGNTIYFSAESTFKAKIK</sequence>
<keyword evidence="1" id="KW-0472">Membrane</keyword>
<keyword evidence="1" id="KW-0812">Transmembrane</keyword>
<evidence type="ECO:0000313" key="3">
    <source>
        <dbReference type="Proteomes" id="UP001212685"/>
    </source>
</evidence>
<gene>
    <name evidence="2" type="ORF">PNV36_08195</name>
</gene>
<feature type="transmembrane region" description="Helical" evidence="1">
    <location>
        <begin position="109"/>
        <end position="129"/>
    </location>
</feature>
<dbReference type="EMBL" id="JAQMJV010000013">
    <property type="protein sequence ID" value="MDB8620367.1"/>
    <property type="molecule type" value="Genomic_DNA"/>
</dbReference>
<dbReference type="NCBIfam" id="TIGR01218">
    <property type="entry name" value="Gpos_tandem_5TM"/>
    <property type="match status" value="1"/>
</dbReference>
<feature type="transmembrane region" description="Helical" evidence="1">
    <location>
        <begin position="80"/>
        <end position="97"/>
    </location>
</feature>
<feature type="transmembrane region" description="Helical" evidence="1">
    <location>
        <begin position="156"/>
        <end position="180"/>
    </location>
</feature>
<organism evidence="2 3">
    <name type="scientific">Streptococcus parasanguinis</name>
    <dbReference type="NCBI Taxonomy" id="1318"/>
    <lineage>
        <taxon>Bacteria</taxon>
        <taxon>Bacillati</taxon>
        <taxon>Bacillota</taxon>
        <taxon>Bacilli</taxon>
        <taxon>Lactobacillales</taxon>
        <taxon>Streptococcaceae</taxon>
        <taxon>Streptococcus</taxon>
    </lineage>
</organism>